<evidence type="ECO:0000256" key="1">
    <source>
        <dbReference type="SAM" id="Coils"/>
    </source>
</evidence>
<keyword evidence="1" id="KW-0175">Coiled coil</keyword>
<gene>
    <name evidence="2" type="ORF">V8G54_003972</name>
</gene>
<organism evidence="2 3">
    <name type="scientific">Vigna mungo</name>
    <name type="common">Black gram</name>
    <name type="synonym">Phaseolus mungo</name>
    <dbReference type="NCBI Taxonomy" id="3915"/>
    <lineage>
        <taxon>Eukaryota</taxon>
        <taxon>Viridiplantae</taxon>
        <taxon>Streptophyta</taxon>
        <taxon>Embryophyta</taxon>
        <taxon>Tracheophyta</taxon>
        <taxon>Spermatophyta</taxon>
        <taxon>Magnoliopsida</taxon>
        <taxon>eudicotyledons</taxon>
        <taxon>Gunneridae</taxon>
        <taxon>Pentapetalae</taxon>
        <taxon>rosids</taxon>
        <taxon>fabids</taxon>
        <taxon>Fabales</taxon>
        <taxon>Fabaceae</taxon>
        <taxon>Papilionoideae</taxon>
        <taxon>50 kb inversion clade</taxon>
        <taxon>NPAAA clade</taxon>
        <taxon>indigoferoid/millettioid clade</taxon>
        <taxon>Phaseoleae</taxon>
        <taxon>Vigna</taxon>
    </lineage>
</organism>
<name>A0AAQ3SDN1_VIGMU</name>
<keyword evidence="3" id="KW-1185">Reference proteome</keyword>
<proteinExistence type="predicted"/>
<dbReference type="Proteomes" id="UP001374535">
    <property type="component" value="Chromosome 1"/>
</dbReference>
<sequence>MADNKTKEEGCYFSYLNFRIIVKQALINHISTPSFPTPTLNFILLNGVVKGERLLFKERKNLRKCFMTLGEPFEERKKLKGNMDANLEPSLPVVLEDSYEEITINQVRRLIVKNNERLTTRIERLLEEHKRVHKDHLQNLLKTMQDNLSKP</sequence>
<dbReference type="AlphaFoldDB" id="A0AAQ3SDN1"/>
<feature type="coiled-coil region" evidence="1">
    <location>
        <begin position="108"/>
        <end position="135"/>
    </location>
</feature>
<accession>A0AAQ3SDN1</accession>
<protein>
    <submittedName>
        <fullName evidence="2">Uncharacterized protein</fullName>
    </submittedName>
</protein>
<reference evidence="2 3" key="1">
    <citation type="journal article" date="2023" name="Life. Sci Alliance">
        <title>Evolutionary insights into 3D genome organization and epigenetic landscape of Vigna mungo.</title>
        <authorList>
            <person name="Junaid A."/>
            <person name="Singh B."/>
            <person name="Bhatia S."/>
        </authorList>
    </citation>
    <scope>NUCLEOTIDE SEQUENCE [LARGE SCALE GENOMIC DNA]</scope>
    <source>
        <strain evidence="2">Urdbean</strain>
    </source>
</reference>
<dbReference type="EMBL" id="CP144700">
    <property type="protein sequence ID" value="WVZ25428.1"/>
    <property type="molecule type" value="Genomic_DNA"/>
</dbReference>
<evidence type="ECO:0000313" key="3">
    <source>
        <dbReference type="Proteomes" id="UP001374535"/>
    </source>
</evidence>
<evidence type="ECO:0000313" key="2">
    <source>
        <dbReference type="EMBL" id="WVZ25428.1"/>
    </source>
</evidence>